<dbReference type="PIRSF" id="PIRSF001365">
    <property type="entry name" value="DHDPS"/>
    <property type="match status" value="1"/>
</dbReference>
<comment type="caution">
    <text evidence="7">The sequence shown here is derived from an EMBL/GenBank/DDBJ whole genome shotgun (WGS) entry which is preliminary data.</text>
</comment>
<reference evidence="8" key="1">
    <citation type="journal article" date="2019" name="Int. J. Syst. Evol. Microbiol.">
        <title>The Global Catalogue of Microorganisms (GCM) 10K type strain sequencing project: providing services to taxonomists for standard genome sequencing and annotation.</title>
        <authorList>
            <consortium name="The Broad Institute Genomics Platform"/>
            <consortium name="The Broad Institute Genome Sequencing Center for Infectious Disease"/>
            <person name="Wu L."/>
            <person name="Ma J."/>
        </authorList>
    </citation>
    <scope>NUCLEOTIDE SEQUENCE [LARGE SCALE GENOMIC DNA]</scope>
    <source>
        <strain evidence="8">JCM 16904</strain>
    </source>
</reference>
<comment type="similarity">
    <text evidence="6">Belongs to the DapA family.</text>
</comment>
<dbReference type="SMART" id="SM01130">
    <property type="entry name" value="DHDPS"/>
    <property type="match status" value="1"/>
</dbReference>
<dbReference type="SUPFAM" id="SSF51569">
    <property type="entry name" value="Aldolase"/>
    <property type="match status" value="1"/>
</dbReference>
<organism evidence="7 8">
    <name type="scientific">Nonomuraea antimicrobica</name>
    <dbReference type="NCBI Taxonomy" id="561173"/>
    <lineage>
        <taxon>Bacteria</taxon>
        <taxon>Bacillati</taxon>
        <taxon>Actinomycetota</taxon>
        <taxon>Actinomycetes</taxon>
        <taxon>Streptosporangiales</taxon>
        <taxon>Streptosporangiaceae</taxon>
        <taxon>Nonomuraea</taxon>
    </lineage>
</organism>
<dbReference type="InterPro" id="IPR020624">
    <property type="entry name" value="Schiff_base-form_aldolases_CS"/>
</dbReference>
<dbReference type="EMBL" id="BAAAZP010000003">
    <property type="protein sequence ID" value="GAA3643313.1"/>
    <property type="molecule type" value="Genomic_DNA"/>
</dbReference>
<dbReference type="Gene3D" id="3.20.20.70">
    <property type="entry name" value="Aldolase class I"/>
    <property type="match status" value="1"/>
</dbReference>
<name>A0ABP7AXV8_9ACTN</name>
<dbReference type="PROSITE" id="PS00665">
    <property type="entry name" value="DHDPS_1"/>
    <property type="match status" value="1"/>
</dbReference>
<keyword evidence="2" id="KW-0963">Cytoplasm</keyword>
<evidence type="ECO:0000256" key="4">
    <source>
        <dbReference type="ARBA" id="ARBA00023270"/>
    </source>
</evidence>
<evidence type="ECO:0000313" key="8">
    <source>
        <dbReference type="Proteomes" id="UP001500902"/>
    </source>
</evidence>
<keyword evidence="8" id="KW-1185">Reference proteome</keyword>
<evidence type="ECO:0000313" key="7">
    <source>
        <dbReference type="EMBL" id="GAA3643313.1"/>
    </source>
</evidence>
<comment type="subcellular location">
    <subcellularLocation>
        <location evidence="1">Cytoplasm</location>
    </subcellularLocation>
</comment>
<sequence>MHVVPGGTGLEIWAAVNTPFGPEGELRLEAVGEQAAHLLGEGVNGVFVGGTTGEFPALSTAERLELAAAWAEHRPSGLGLAVHVGHTALGQACELAAQAASLGADMIAAVAPYYGTSAKVEAVVAHLAKIAEAAPGVPLCYYHIPGMTGLDLPVSAVVAEGVKHVPTLAAVKFTDGDLLEFARTQEVAPGVRVFWGKDELLPAALALGARSVIGSLYNFLAPRARQVFAAATEGRLDEAARLHRPFRDVAELADRLGSLATVKELVSRFGPRTGRCRSPWDSLPADAMAQIDRLAEDLRPIVAERTGTAS</sequence>
<evidence type="ECO:0000256" key="1">
    <source>
        <dbReference type="ARBA" id="ARBA00004496"/>
    </source>
</evidence>
<evidence type="ECO:0000256" key="2">
    <source>
        <dbReference type="ARBA" id="ARBA00022490"/>
    </source>
</evidence>
<protein>
    <submittedName>
        <fullName evidence="7">N-acetylneuraminate lyase</fullName>
    </submittedName>
</protein>
<evidence type="ECO:0000256" key="3">
    <source>
        <dbReference type="ARBA" id="ARBA00023239"/>
    </source>
</evidence>
<keyword evidence="5" id="KW-0119">Carbohydrate metabolism</keyword>
<dbReference type="Proteomes" id="UP001500902">
    <property type="component" value="Unassembled WGS sequence"/>
</dbReference>
<dbReference type="PANTHER" id="PTHR12128">
    <property type="entry name" value="DIHYDRODIPICOLINATE SYNTHASE"/>
    <property type="match status" value="1"/>
</dbReference>
<evidence type="ECO:0000256" key="6">
    <source>
        <dbReference type="PIRNR" id="PIRNR001365"/>
    </source>
</evidence>
<dbReference type="PANTHER" id="PTHR12128:SF21">
    <property type="entry name" value="N-ACETYLNEURAMINATE LYASE"/>
    <property type="match status" value="1"/>
</dbReference>
<keyword evidence="3 6" id="KW-0456">Lyase</keyword>
<proteinExistence type="inferred from homology"/>
<dbReference type="PRINTS" id="PR00146">
    <property type="entry name" value="DHPICSNTHASE"/>
</dbReference>
<keyword evidence="4" id="KW-0704">Schiff base</keyword>
<gene>
    <name evidence="7" type="ORF">GCM10022224_002120</name>
</gene>
<dbReference type="Pfam" id="PF00701">
    <property type="entry name" value="DHDPS"/>
    <property type="match status" value="1"/>
</dbReference>
<dbReference type="RefSeq" id="WP_344871929.1">
    <property type="nucleotide sequence ID" value="NZ_BAAAZP010000003.1"/>
</dbReference>
<accession>A0ABP7AXV8</accession>
<dbReference type="InterPro" id="IPR002220">
    <property type="entry name" value="DapA-like"/>
</dbReference>
<evidence type="ECO:0000256" key="5">
    <source>
        <dbReference type="ARBA" id="ARBA00023277"/>
    </source>
</evidence>
<dbReference type="InterPro" id="IPR013785">
    <property type="entry name" value="Aldolase_TIM"/>
</dbReference>
<dbReference type="GO" id="GO:0016829">
    <property type="term" value="F:lyase activity"/>
    <property type="evidence" value="ECO:0007669"/>
    <property type="project" value="UniProtKB-KW"/>
</dbReference>